<reference evidence="2 3" key="1">
    <citation type="submission" date="2017-06" db="EMBL/GenBank/DDBJ databases">
        <title>Celeribacter sp. TSPH2 complete genome sequence.</title>
        <authorList>
            <person name="Woo J.-H."/>
            <person name="Kim H.-S."/>
        </authorList>
    </citation>
    <scope>NUCLEOTIDE SEQUENCE [LARGE SCALE GENOMIC DNA]</scope>
    <source>
        <strain evidence="2 3">TSPH2</strain>
    </source>
</reference>
<gene>
    <name evidence="2" type="ORF">CEW89_03385</name>
</gene>
<keyword evidence="1" id="KW-0812">Transmembrane</keyword>
<evidence type="ECO:0000256" key="1">
    <source>
        <dbReference type="SAM" id="Phobius"/>
    </source>
</evidence>
<keyword evidence="3" id="KW-1185">Reference proteome</keyword>
<feature type="transmembrane region" description="Helical" evidence="1">
    <location>
        <begin position="327"/>
        <end position="356"/>
    </location>
</feature>
<dbReference type="OrthoDB" id="7766386at2"/>
<keyword evidence="1" id="KW-1133">Transmembrane helix</keyword>
<dbReference type="KEGG" id="ceh:CEW89_03385"/>
<protein>
    <submittedName>
        <fullName evidence="2">Uncharacterized protein</fullName>
    </submittedName>
</protein>
<keyword evidence="1" id="KW-0472">Membrane</keyword>
<name>A0A291G976_9RHOB</name>
<dbReference type="EMBL" id="CP022196">
    <property type="protein sequence ID" value="ATG46688.1"/>
    <property type="molecule type" value="Genomic_DNA"/>
</dbReference>
<proteinExistence type="predicted"/>
<dbReference type="Proteomes" id="UP000217935">
    <property type="component" value="Chromosome"/>
</dbReference>
<sequence length="610" mass="65933">MTEMTPAEVTAQAEPVANTLSGTYGGVTQSCTAPRSVLFLYDDPYKTPATAVLTRFLDKDVVLAETRSYHVQNYGAQCSTDDVPPVRSNLGISEQPDLPRTPLDIDTGDEETLNALEEEAWTLEQEIVAALRTFEVTMAGVFAPYITEWNSDGWLGASGDFITGVGSGMSSWWDGEKDFWGSVAGALKSSAAKVGNAVWDRVSNPIDTLQDIAQTHAKAITTGVEVVKALTEFMRGLLSGDVDKLFAALNPLAALRTAEGVIGEFGTLMSDLFAKGSEFLNGLLEVFRRTPVLGLIANSIMRVITLMTPNFWAEILGQGIGFVLPELLMWVISLIVSALLAATGVGAAGAVVIIAGKIASLASKLRKIINANSKVYAFVAFLKTAEPIIAKVGPLGQKLRQSMYIRETKSLEPVKKVIIPTRHWIQKLDDLARQGHGPQRHEGAVTDKQLLDRVLHGLDPMTGSVVDYDKFFKKYGVPYDPIKHGTPPDFGGTTINVPGKGDVPITMSNKIKHISGEHATKFNTPEDYVRAYDGVISHPKFKAFVSGGNTGGAVKGIKMSDIFGPNFQSRIKGYDEFGKPTVFGPNTELVPVFAKDANGTYLLKTMYPNP</sequence>
<evidence type="ECO:0000313" key="3">
    <source>
        <dbReference type="Proteomes" id="UP000217935"/>
    </source>
</evidence>
<dbReference type="AlphaFoldDB" id="A0A291G976"/>
<dbReference type="RefSeq" id="WP_096804908.1">
    <property type="nucleotide sequence ID" value="NZ_CP022196.1"/>
</dbReference>
<evidence type="ECO:0000313" key="2">
    <source>
        <dbReference type="EMBL" id="ATG46688.1"/>
    </source>
</evidence>
<organism evidence="2 3">
    <name type="scientific">Celeribacter ethanolicus</name>
    <dbReference type="NCBI Taxonomy" id="1758178"/>
    <lineage>
        <taxon>Bacteria</taxon>
        <taxon>Pseudomonadati</taxon>
        <taxon>Pseudomonadota</taxon>
        <taxon>Alphaproteobacteria</taxon>
        <taxon>Rhodobacterales</taxon>
        <taxon>Roseobacteraceae</taxon>
        <taxon>Celeribacter</taxon>
    </lineage>
</organism>
<accession>A0A291G976</accession>